<dbReference type="OrthoDB" id="6399643at2"/>
<organism evidence="2 3">
    <name type="scientific">Thalassotalea litorea</name>
    <dbReference type="NCBI Taxonomy" id="2020715"/>
    <lineage>
        <taxon>Bacteria</taxon>
        <taxon>Pseudomonadati</taxon>
        <taxon>Pseudomonadota</taxon>
        <taxon>Gammaproteobacteria</taxon>
        <taxon>Alteromonadales</taxon>
        <taxon>Colwelliaceae</taxon>
        <taxon>Thalassotalea</taxon>
    </lineage>
</organism>
<protein>
    <submittedName>
        <fullName evidence="2">Uncharacterized protein</fullName>
    </submittedName>
</protein>
<dbReference type="RefSeq" id="WP_138319197.1">
    <property type="nucleotide sequence ID" value="NZ_VCBC01000005.1"/>
</dbReference>
<comment type="caution">
    <text evidence="2">The sequence shown here is derived from an EMBL/GenBank/DDBJ whole genome shotgun (WGS) entry which is preliminary data.</text>
</comment>
<evidence type="ECO:0000313" key="2">
    <source>
        <dbReference type="EMBL" id="TLU66322.1"/>
    </source>
</evidence>
<keyword evidence="1" id="KW-0732">Signal</keyword>
<dbReference type="AlphaFoldDB" id="A0A5R9IM22"/>
<evidence type="ECO:0000256" key="1">
    <source>
        <dbReference type="SAM" id="SignalP"/>
    </source>
</evidence>
<name>A0A5R9IM22_9GAMM</name>
<keyword evidence="3" id="KW-1185">Reference proteome</keyword>
<sequence length="210" mass="22866">MTIIKQQPYASILCASFLTLSFASPIAMASEKVIEKAIEQEIEIIKEDGDDANVTVSENGTTHTVSLSEAALKDKKALKRELASLPEETQKIVMDALSNVSMSKGDKGEMQVLQWKEKGGEEVEIISHGKTKAKGKVIVVETESDSDTDDHEVKIIKKIVHSSDDGEHPVFISANSEGGTAKAIVHLLERADLSKQEVAQIQQALDAKKR</sequence>
<feature type="chain" id="PRO_5024290147" evidence="1">
    <location>
        <begin position="30"/>
        <end position="210"/>
    </location>
</feature>
<feature type="signal peptide" evidence="1">
    <location>
        <begin position="1"/>
        <end position="29"/>
    </location>
</feature>
<evidence type="ECO:0000313" key="3">
    <source>
        <dbReference type="Proteomes" id="UP000307790"/>
    </source>
</evidence>
<reference evidence="2 3" key="1">
    <citation type="submission" date="2019-05" db="EMBL/GenBank/DDBJ databases">
        <title>Genome sequences of Thalassotalea litorea 1K03283.</title>
        <authorList>
            <person name="Zhang D."/>
        </authorList>
    </citation>
    <scope>NUCLEOTIDE SEQUENCE [LARGE SCALE GENOMIC DNA]</scope>
    <source>
        <strain evidence="2 3">MCCC 1K03283</strain>
    </source>
</reference>
<proteinExistence type="predicted"/>
<dbReference type="Proteomes" id="UP000307790">
    <property type="component" value="Unassembled WGS sequence"/>
</dbReference>
<gene>
    <name evidence="2" type="ORF">FE810_06415</name>
</gene>
<dbReference type="EMBL" id="VCBC01000005">
    <property type="protein sequence ID" value="TLU66322.1"/>
    <property type="molecule type" value="Genomic_DNA"/>
</dbReference>
<accession>A0A5R9IM22</accession>